<sequence length="124" mass="14539">MFSIKISTFAQALFEYETIFKSTNFFFSVLAKEECQKYITWTEDGMGFVIHSIREFQNNLLHSYFKHQNIESFFRQLNVRLLYNTNTLSFMVLSAPLMEERFEARELMPAVASSTNISYAISLS</sequence>
<evidence type="ECO:0000313" key="2">
    <source>
        <dbReference type="Proteomes" id="UP001165960"/>
    </source>
</evidence>
<name>A0ACC2T9H4_9FUNG</name>
<accession>A0ACC2T9H4</accession>
<evidence type="ECO:0000313" key="1">
    <source>
        <dbReference type="EMBL" id="KAJ9071227.1"/>
    </source>
</evidence>
<keyword evidence="2" id="KW-1185">Reference proteome</keyword>
<protein>
    <submittedName>
        <fullName evidence="1">Uncharacterized protein</fullName>
    </submittedName>
</protein>
<gene>
    <name evidence="1" type="ORF">DSO57_1039124</name>
</gene>
<comment type="caution">
    <text evidence="1">The sequence shown here is derived from an EMBL/GenBank/DDBJ whole genome shotgun (WGS) entry which is preliminary data.</text>
</comment>
<proteinExistence type="predicted"/>
<reference evidence="1" key="1">
    <citation type="submission" date="2022-04" db="EMBL/GenBank/DDBJ databases">
        <title>Genome of the entomopathogenic fungus Entomophthora muscae.</title>
        <authorList>
            <person name="Elya C."/>
            <person name="Lovett B.R."/>
            <person name="Lee E."/>
            <person name="Macias A.M."/>
            <person name="Hajek A.E."/>
            <person name="De Bivort B.L."/>
            <person name="Kasson M.T."/>
            <person name="De Fine Licht H.H."/>
            <person name="Stajich J.E."/>
        </authorList>
    </citation>
    <scope>NUCLEOTIDE SEQUENCE</scope>
    <source>
        <strain evidence="1">Berkeley</strain>
    </source>
</reference>
<dbReference type="EMBL" id="QTSX02003430">
    <property type="protein sequence ID" value="KAJ9071227.1"/>
    <property type="molecule type" value="Genomic_DNA"/>
</dbReference>
<organism evidence="1 2">
    <name type="scientific">Entomophthora muscae</name>
    <dbReference type="NCBI Taxonomy" id="34485"/>
    <lineage>
        <taxon>Eukaryota</taxon>
        <taxon>Fungi</taxon>
        <taxon>Fungi incertae sedis</taxon>
        <taxon>Zoopagomycota</taxon>
        <taxon>Entomophthoromycotina</taxon>
        <taxon>Entomophthoromycetes</taxon>
        <taxon>Entomophthorales</taxon>
        <taxon>Entomophthoraceae</taxon>
        <taxon>Entomophthora</taxon>
    </lineage>
</organism>
<dbReference type="Proteomes" id="UP001165960">
    <property type="component" value="Unassembled WGS sequence"/>
</dbReference>